<feature type="compositionally biased region" description="Basic and acidic residues" evidence="2">
    <location>
        <begin position="18"/>
        <end position="47"/>
    </location>
</feature>
<evidence type="ECO:0000313" key="5">
    <source>
        <dbReference type="Proteomes" id="UP000815325"/>
    </source>
</evidence>
<organism evidence="4 5">
    <name type="scientific">Dunaliella salina</name>
    <name type="common">Green alga</name>
    <name type="synonym">Protococcus salinus</name>
    <dbReference type="NCBI Taxonomy" id="3046"/>
    <lineage>
        <taxon>Eukaryota</taxon>
        <taxon>Viridiplantae</taxon>
        <taxon>Chlorophyta</taxon>
        <taxon>core chlorophytes</taxon>
        <taxon>Chlorophyceae</taxon>
        <taxon>CS clade</taxon>
        <taxon>Chlamydomonadales</taxon>
        <taxon>Dunaliellaceae</taxon>
        <taxon>Dunaliella</taxon>
    </lineage>
</organism>
<dbReference type="Proteomes" id="UP000815325">
    <property type="component" value="Unassembled WGS sequence"/>
</dbReference>
<evidence type="ECO:0000259" key="3">
    <source>
        <dbReference type="Pfam" id="PF15927"/>
    </source>
</evidence>
<dbReference type="PANTHER" id="PTHR20929">
    <property type="entry name" value="LUNG ADENOMA SUSCEPTIBILITY 1-RELATED"/>
    <property type="match status" value="1"/>
</dbReference>
<evidence type="ECO:0000313" key="4">
    <source>
        <dbReference type="EMBL" id="KAF5835664.1"/>
    </source>
</evidence>
<dbReference type="InterPro" id="IPR023247">
    <property type="entry name" value="IC97/Dnai7-like"/>
</dbReference>
<dbReference type="InterPro" id="IPR031826">
    <property type="entry name" value="IC97/Casc1_N"/>
</dbReference>
<dbReference type="EMBL" id="MU069694">
    <property type="protein sequence ID" value="KAF5835664.1"/>
    <property type="molecule type" value="Genomic_DNA"/>
</dbReference>
<evidence type="ECO:0000256" key="2">
    <source>
        <dbReference type="SAM" id="MobiDB-lite"/>
    </source>
</evidence>
<sequence length="642" mass="72773">MPPKSPTGGKKKGKKSKAALEEERRQEEERLRLEEEEQQRLAEEERVRQEELEKKRLELLAALDATENERIKAEFEQLGPYLGQEKLERMRGVEQRQKDWEWERYLACTYIPHPKERVVFSDYLRCMQEGSDTDLKEALTTCQDCYHMIDEAMLMELQERLQSNEKAEAMHAEDVQQLHKVVGLRVDRMTAHMLQYSDEHGSAEKEEIQLGMRLGEFDLALWINVVKNARRKAVELAVLQMIVEIPKQITLANLAMRVYHRAKDEFFTACTNELMAVGGVLYVDLLALPPPSKPVNTWVLRQVTPLATSIARIPYPIPPAGTDPLTWRPEEEPPPLGFAMPFSGHTSLVMEDHPQSRTRLLPYNTWNIRPTGGKNGKTVAVTLSVPSLQELIIFEVGPGYVSLQEPVLEALEPIMGKQMAPEHLLLTLSSKGLHLLPEDRDAQFTGVTAKEKECERAMCMDLARLGGTFLIARSKFNQSHAKPDECIARISPVTDWEAGGRTEPHHLQRIFTKEKEDGERRVLAVIQRGTKGIAYINALDKHQTFNALPGHESVDAVQACTNTVWGEVHACLLSLLKGVEPKANDRPAQKDAEEEHAPIQEEGIALRLRMPPETLEMVHTTDPLLTLTLGQLLMLLRVFSFS</sequence>
<feature type="domain" description="IC97/Casc1 N-terminal" evidence="3">
    <location>
        <begin position="22"/>
        <end position="230"/>
    </location>
</feature>
<evidence type="ECO:0000256" key="1">
    <source>
        <dbReference type="ARBA" id="ARBA00024332"/>
    </source>
</evidence>
<comment type="similarity">
    <text evidence="1">Belongs to the DNAI7 family.</text>
</comment>
<gene>
    <name evidence="4" type="ORF">DUNSADRAFT_7024</name>
</gene>
<name>A0ABQ7GM21_DUNSA</name>
<dbReference type="PANTHER" id="PTHR20929:SF11">
    <property type="entry name" value="DYNEIN AXONEMAL INTERMEDIATE CHAIN 7"/>
    <property type="match status" value="1"/>
</dbReference>
<accession>A0ABQ7GM21</accession>
<reference evidence="4" key="1">
    <citation type="submission" date="2017-08" db="EMBL/GenBank/DDBJ databases">
        <authorList>
            <person name="Polle J.E."/>
            <person name="Barry K."/>
            <person name="Cushman J."/>
            <person name="Schmutz J."/>
            <person name="Tran D."/>
            <person name="Hathwaick L.T."/>
            <person name="Yim W.C."/>
            <person name="Jenkins J."/>
            <person name="Mckie-Krisberg Z.M."/>
            <person name="Prochnik S."/>
            <person name="Lindquist E."/>
            <person name="Dockter R.B."/>
            <person name="Adam C."/>
            <person name="Molina H."/>
            <person name="Bunkerborg J."/>
            <person name="Jin E."/>
            <person name="Buchheim M."/>
            <person name="Magnuson J."/>
        </authorList>
    </citation>
    <scope>NUCLEOTIDE SEQUENCE</scope>
    <source>
        <strain evidence="4">CCAP 19/18</strain>
    </source>
</reference>
<dbReference type="PRINTS" id="PR02043">
    <property type="entry name" value="CANCERSCCP1"/>
</dbReference>
<comment type="caution">
    <text evidence="4">The sequence shown here is derived from an EMBL/GenBank/DDBJ whole genome shotgun (WGS) entry which is preliminary data.</text>
</comment>
<dbReference type="Pfam" id="PF15927">
    <property type="entry name" value="Casc1_N"/>
    <property type="match status" value="1"/>
</dbReference>
<protein>
    <recommendedName>
        <fullName evidence="3">IC97/Casc1 N-terminal domain-containing protein</fullName>
    </recommendedName>
</protein>
<keyword evidence="5" id="KW-1185">Reference proteome</keyword>
<feature type="region of interest" description="Disordered" evidence="2">
    <location>
        <begin position="1"/>
        <end position="47"/>
    </location>
</feature>
<proteinExistence type="inferred from homology"/>